<dbReference type="Proteomes" id="UP000226437">
    <property type="component" value="Unassembled WGS sequence"/>
</dbReference>
<evidence type="ECO:0008006" key="3">
    <source>
        <dbReference type="Google" id="ProtNLM"/>
    </source>
</evidence>
<accession>A0A2G0CIN0</accession>
<organism evidence="1 2">
    <name type="scientific">Neolewinella marina</name>
    <dbReference type="NCBI Taxonomy" id="438751"/>
    <lineage>
        <taxon>Bacteria</taxon>
        <taxon>Pseudomonadati</taxon>
        <taxon>Bacteroidota</taxon>
        <taxon>Saprospiria</taxon>
        <taxon>Saprospirales</taxon>
        <taxon>Lewinellaceae</taxon>
        <taxon>Neolewinella</taxon>
    </lineage>
</organism>
<dbReference type="EMBL" id="PDLO01000001">
    <property type="protein sequence ID" value="PHK99770.1"/>
    <property type="molecule type" value="Genomic_DNA"/>
</dbReference>
<reference evidence="1 2" key="1">
    <citation type="submission" date="2017-10" db="EMBL/GenBank/DDBJ databases">
        <title>The draft genome sequence of Lewinella marina KCTC 32374.</title>
        <authorList>
            <person name="Wang K."/>
        </authorList>
    </citation>
    <scope>NUCLEOTIDE SEQUENCE [LARGE SCALE GENOMIC DNA]</scope>
    <source>
        <strain evidence="1 2">MKG-38</strain>
    </source>
</reference>
<name>A0A2G0CIN0_9BACT</name>
<sequence length="159" mass="18056">MPPVPVTGNRFVYYGVSLLKAYGNSERHIVRRLAEDYLRVAERHADSRHYGNAIHQANTVLGLLELERGRINKAEEYLVRAADTPGSPQLSGFGPNMLLASKLLEAGRSRTVLEYLNRCGKLWKLSFGKLWQWKMAIRLGRRPDFGANLTHLLDYKSFG</sequence>
<dbReference type="AlphaFoldDB" id="A0A2G0CIN0"/>
<evidence type="ECO:0000313" key="2">
    <source>
        <dbReference type="Proteomes" id="UP000226437"/>
    </source>
</evidence>
<comment type="caution">
    <text evidence="1">The sequence shown here is derived from an EMBL/GenBank/DDBJ whole genome shotgun (WGS) entry which is preliminary data.</text>
</comment>
<protein>
    <recommendedName>
        <fullName evidence="3">MalT-like TPR region domain-containing protein</fullName>
    </recommendedName>
</protein>
<gene>
    <name evidence="1" type="ORF">CGL56_01595</name>
</gene>
<proteinExistence type="predicted"/>
<evidence type="ECO:0000313" key="1">
    <source>
        <dbReference type="EMBL" id="PHK99770.1"/>
    </source>
</evidence>
<keyword evidence="2" id="KW-1185">Reference proteome</keyword>